<keyword evidence="1" id="KW-0732">Signal</keyword>
<accession>W7X7E4</accession>
<dbReference type="InParanoid" id="W7X7E4"/>
<evidence type="ECO:0000313" key="3">
    <source>
        <dbReference type="Proteomes" id="UP000009168"/>
    </source>
</evidence>
<dbReference type="GeneID" id="24439616"/>
<proteinExistence type="predicted"/>
<evidence type="ECO:0000313" key="2">
    <source>
        <dbReference type="EMBL" id="EWS72293.1"/>
    </source>
</evidence>
<sequence length="192" mass="22922">MNSLMQNLLIFKIVLAINQVFQPSKMSQLKLTVMKPKIIYIQMLQFKMPKKVANSVENMIAILINQTTYAKFCKVKKIVNQMNLQLQIFHKTLSQKLNLKMKMLKAMATIMNKIKINFKQQIKQKQYPIKTKILLSNKIMINLEYKMKQQNIWQHNLKLQMQKSKIRKNNLMKILLFYMVNMMNQALNFHKI</sequence>
<gene>
    <name evidence="2" type="ORF">TTHERM_000569119</name>
</gene>
<reference evidence="3" key="1">
    <citation type="journal article" date="2006" name="PLoS Biol.">
        <title>Macronuclear genome sequence of the ciliate Tetrahymena thermophila, a model eukaryote.</title>
        <authorList>
            <person name="Eisen J.A."/>
            <person name="Coyne R.S."/>
            <person name="Wu M."/>
            <person name="Wu D."/>
            <person name="Thiagarajan M."/>
            <person name="Wortman J.R."/>
            <person name="Badger J.H."/>
            <person name="Ren Q."/>
            <person name="Amedeo P."/>
            <person name="Jones K.M."/>
            <person name="Tallon L.J."/>
            <person name="Delcher A.L."/>
            <person name="Salzberg S.L."/>
            <person name="Silva J.C."/>
            <person name="Haas B.J."/>
            <person name="Majoros W.H."/>
            <person name="Farzad M."/>
            <person name="Carlton J.M."/>
            <person name="Smith R.K. Jr."/>
            <person name="Garg J."/>
            <person name="Pearlman R.E."/>
            <person name="Karrer K.M."/>
            <person name="Sun L."/>
            <person name="Manning G."/>
            <person name="Elde N.C."/>
            <person name="Turkewitz A.P."/>
            <person name="Asai D.J."/>
            <person name="Wilkes D.E."/>
            <person name="Wang Y."/>
            <person name="Cai H."/>
            <person name="Collins K."/>
            <person name="Stewart B.A."/>
            <person name="Lee S.R."/>
            <person name="Wilamowska K."/>
            <person name="Weinberg Z."/>
            <person name="Ruzzo W.L."/>
            <person name="Wloga D."/>
            <person name="Gaertig J."/>
            <person name="Frankel J."/>
            <person name="Tsao C.-C."/>
            <person name="Gorovsky M.A."/>
            <person name="Keeling P.J."/>
            <person name="Waller R.F."/>
            <person name="Patron N.J."/>
            <person name="Cherry J.M."/>
            <person name="Stover N.A."/>
            <person name="Krieger C.J."/>
            <person name="del Toro C."/>
            <person name="Ryder H.F."/>
            <person name="Williamson S.C."/>
            <person name="Barbeau R.A."/>
            <person name="Hamilton E.P."/>
            <person name="Orias E."/>
        </authorList>
    </citation>
    <scope>NUCLEOTIDE SEQUENCE [LARGE SCALE GENOMIC DNA]</scope>
    <source>
        <strain evidence="3">SB210</strain>
    </source>
</reference>
<evidence type="ECO:0008006" key="4">
    <source>
        <dbReference type="Google" id="ProtNLM"/>
    </source>
</evidence>
<feature type="chain" id="PRO_5004903369" description="Transmembrane protein" evidence="1">
    <location>
        <begin position="17"/>
        <end position="192"/>
    </location>
</feature>
<dbReference type="KEGG" id="tet:TTHERM_000569119"/>
<organism evidence="2 3">
    <name type="scientific">Tetrahymena thermophila (strain SB210)</name>
    <dbReference type="NCBI Taxonomy" id="312017"/>
    <lineage>
        <taxon>Eukaryota</taxon>
        <taxon>Sar</taxon>
        <taxon>Alveolata</taxon>
        <taxon>Ciliophora</taxon>
        <taxon>Intramacronucleata</taxon>
        <taxon>Oligohymenophorea</taxon>
        <taxon>Hymenostomatida</taxon>
        <taxon>Tetrahymenina</taxon>
        <taxon>Tetrahymenidae</taxon>
        <taxon>Tetrahymena</taxon>
    </lineage>
</organism>
<dbReference type="EMBL" id="GG662498">
    <property type="protein sequence ID" value="EWS72293.1"/>
    <property type="molecule type" value="Genomic_DNA"/>
</dbReference>
<dbReference type="AlphaFoldDB" id="W7X7E4"/>
<feature type="signal peptide" evidence="1">
    <location>
        <begin position="1"/>
        <end position="16"/>
    </location>
</feature>
<evidence type="ECO:0000256" key="1">
    <source>
        <dbReference type="SAM" id="SignalP"/>
    </source>
</evidence>
<name>W7X7E4_TETTS</name>
<dbReference type="Proteomes" id="UP000009168">
    <property type="component" value="Unassembled WGS sequence"/>
</dbReference>
<protein>
    <recommendedName>
        <fullName evidence="4">Transmembrane protein</fullName>
    </recommendedName>
</protein>
<dbReference type="RefSeq" id="XP_012655233.1">
    <property type="nucleotide sequence ID" value="XM_012799779.1"/>
</dbReference>
<keyword evidence="3" id="KW-1185">Reference proteome</keyword>